<dbReference type="Pfam" id="PF00578">
    <property type="entry name" value="AhpC-TSA"/>
    <property type="match status" value="1"/>
</dbReference>
<dbReference type="Gene3D" id="3.40.30.10">
    <property type="entry name" value="Glutaredoxin"/>
    <property type="match status" value="1"/>
</dbReference>
<evidence type="ECO:0000313" key="4">
    <source>
        <dbReference type="Proteomes" id="UP000064893"/>
    </source>
</evidence>
<dbReference type="SUPFAM" id="SSF52833">
    <property type="entry name" value="Thioredoxin-like"/>
    <property type="match status" value="1"/>
</dbReference>
<feature type="domain" description="Thioredoxin" evidence="2">
    <location>
        <begin position="15"/>
        <end position="160"/>
    </location>
</feature>
<sequence length="161" mass="18173" precursor="true">MRTTFILALVCLTMGLSAQNIPSADVKKLSGQVVNTSNFSNDGKPIVISFWATWCKPCVKELNAYNDYYMDWKAETGVKIIAISTDDTRSSGRVAPYVNARGWQFDVFLDENGDFKRAMNVANVPHTFLLNGNGEIVWQHTSYVDGDEEELYDKLFELTKK</sequence>
<dbReference type="GO" id="GO:0016491">
    <property type="term" value="F:oxidoreductase activity"/>
    <property type="evidence" value="ECO:0007669"/>
    <property type="project" value="InterPro"/>
</dbReference>
<dbReference type="InterPro" id="IPR013766">
    <property type="entry name" value="Thioredoxin_domain"/>
</dbReference>
<accession>A0A0S2HXS0</accession>
<dbReference type="PANTHER" id="PTHR42852:SF17">
    <property type="entry name" value="THIOREDOXIN-LIKE PROTEIN HI_1115"/>
    <property type="match status" value="1"/>
</dbReference>
<keyword evidence="4" id="KW-1185">Reference proteome</keyword>
<dbReference type="PROSITE" id="PS51352">
    <property type="entry name" value="THIOREDOXIN_2"/>
    <property type="match status" value="1"/>
</dbReference>
<gene>
    <name evidence="3" type="primary">stoA</name>
    <name evidence="3" type="ORF">L21SP5_01192</name>
</gene>
<dbReference type="InterPro" id="IPR000866">
    <property type="entry name" value="AhpC/TSA"/>
</dbReference>
<feature type="chain" id="PRO_5006599216" evidence="1">
    <location>
        <begin position="19"/>
        <end position="161"/>
    </location>
</feature>
<dbReference type="InterPro" id="IPR036249">
    <property type="entry name" value="Thioredoxin-like_sf"/>
</dbReference>
<keyword evidence="1" id="KW-0732">Signal</keyword>
<dbReference type="EMBL" id="CP013118">
    <property type="protein sequence ID" value="ALO14847.1"/>
    <property type="molecule type" value="Genomic_DNA"/>
</dbReference>
<dbReference type="OrthoDB" id="9794348at2"/>
<dbReference type="GO" id="GO:0016209">
    <property type="term" value="F:antioxidant activity"/>
    <property type="evidence" value="ECO:0007669"/>
    <property type="project" value="InterPro"/>
</dbReference>
<dbReference type="RefSeq" id="WP_057952361.1">
    <property type="nucleotide sequence ID" value="NZ_CP013118.1"/>
</dbReference>
<dbReference type="Proteomes" id="UP000064893">
    <property type="component" value="Chromosome"/>
</dbReference>
<dbReference type="CDD" id="cd02966">
    <property type="entry name" value="TlpA_like_family"/>
    <property type="match status" value="1"/>
</dbReference>
<evidence type="ECO:0000313" key="3">
    <source>
        <dbReference type="EMBL" id="ALO14847.1"/>
    </source>
</evidence>
<organism evidence="3 4">
    <name type="scientific">Salinivirga cyanobacteriivorans</name>
    <dbReference type="NCBI Taxonomy" id="1307839"/>
    <lineage>
        <taxon>Bacteria</taxon>
        <taxon>Pseudomonadati</taxon>
        <taxon>Bacteroidota</taxon>
        <taxon>Bacteroidia</taxon>
        <taxon>Bacteroidales</taxon>
        <taxon>Salinivirgaceae</taxon>
        <taxon>Salinivirga</taxon>
    </lineage>
</organism>
<proteinExistence type="predicted"/>
<dbReference type="InterPro" id="IPR050553">
    <property type="entry name" value="Thioredoxin_ResA/DsbE_sf"/>
</dbReference>
<protein>
    <submittedName>
        <fullName evidence="3">Stage IV sporulation protein H</fullName>
    </submittedName>
</protein>
<dbReference type="STRING" id="1307839.L21SP5_01192"/>
<evidence type="ECO:0000259" key="2">
    <source>
        <dbReference type="PROSITE" id="PS51352"/>
    </source>
</evidence>
<name>A0A0S2HXS0_9BACT</name>
<dbReference type="AlphaFoldDB" id="A0A0S2HXS0"/>
<evidence type="ECO:0000256" key="1">
    <source>
        <dbReference type="SAM" id="SignalP"/>
    </source>
</evidence>
<dbReference type="KEGG" id="blq:L21SP5_01192"/>
<feature type="signal peptide" evidence="1">
    <location>
        <begin position="1"/>
        <end position="18"/>
    </location>
</feature>
<reference evidence="3 4" key="1">
    <citation type="submission" date="2015-11" db="EMBL/GenBank/DDBJ databases">
        <title>Description and complete genome sequence of a novel strain predominating in hypersaline microbial mats and representing a new family of the Bacteriodetes phylum.</title>
        <authorList>
            <person name="Spring S."/>
            <person name="Bunk B."/>
            <person name="Sproer C."/>
            <person name="Klenk H.-P."/>
        </authorList>
    </citation>
    <scope>NUCLEOTIDE SEQUENCE [LARGE SCALE GENOMIC DNA]</scope>
    <source>
        <strain evidence="3 4">L21-Spi-D4</strain>
    </source>
</reference>
<dbReference type="PANTHER" id="PTHR42852">
    <property type="entry name" value="THIOL:DISULFIDE INTERCHANGE PROTEIN DSBE"/>
    <property type="match status" value="1"/>
</dbReference>